<accession>A0A518K4X5</accession>
<dbReference type="EMBL" id="CP036349">
    <property type="protein sequence ID" value="QDV72849.1"/>
    <property type="molecule type" value="Genomic_DNA"/>
</dbReference>
<dbReference type="EC" id="2.7.13.3" evidence="2"/>
<dbReference type="KEGG" id="bmei:Spa11_10320"/>
<dbReference type="Pfam" id="PF02518">
    <property type="entry name" value="HATPase_c"/>
    <property type="match status" value="1"/>
</dbReference>
<dbReference type="InterPro" id="IPR003594">
    <property type="entry name" value="HATPase_dom"/>
</dbReference>
<evidence type="ECO:0000313" key="12">
    <source>
        <dbReference type="Proteomes" id="UP000316426"/>
    </source>
</evidence>
<dbReference type="FunFam" id="3.30.565.10:FF:000006">
    <property type="entry name" value="Sensor histidine kinase WalK"/>
    <property type="match status" value="1"/>
</dbReference>
<feature type="domain" description="PAS" evidence="9">
    <location>
        <begin position="133"/>
        <end position="203"/>
    </location>
</feature>
<evidence type="ECO:0000259" key="7">
    <source>
        <dbReference type="PROSITE" id="PS50109"/>
    </source>
</evidence>
<feature type="domain" description="Response regulatory" evidence="8">
    <location>
        <begin position="506"/>
        <end position="623"/>
    </location>
</feature>
<evidence type="ECO:0000256" key="2">
    <source>
        <dbReference type="ARBA" id="ARBA00012438"/>
    </source>
</evidence>
<dbReference type="InterPro" id="IPR035965">
    <property type="entry name" value="PAS-like_dom_sf"/>
</dbReference>
<dbReference type="FunFam" id="3.30.450.20:FF:000099">
    <property type="entry name" value="Sensory box sensor histidine kinase"/>
    <property type="match status" value="1"/>
</dbReference>
<dbReference type="SMART" id="SM00091">
    <property type="entry name" value="PAS"/>
    <property type="match status" value="2"/>
</dbReference>
<reference evidence="11 12" key="1">
    <citation type="submission" date="2019-02" db="EMBL/GenBank/DDBJ databases">
        <title>Deep-cultivation of Planctomycetes and their phenomic and genomic characterization uncovers novel biology.</title>
        <authorList>
            <person name="Wiegand S."/>
            <person name="Jogler M."/>
            <person name="Boedeker C."/>
            <person name="Pinto D."/>
            <person name="Vollmers J."/>
            <person name="Rivas-Marin E."/>
            <person name="Kohn T."/>
            <person name="Peeters S.H."/>
            <person name="Heuer A."/>
            <person name="Rast P."/>
            <person name="Oberbeckmann S."/>
            <person name="Bunk B."/>
            <person name="Jeske O."/>
            <person name="Meyerdierks A."/>
            <person name="Storesund J.E."/>
            <person name="Kallscheuer N."/>
            <person name="Luecker S."/>
            <person name="Lage O.M."/>
            <person name="Pohl T."/>
            <person name="Merkel B.J."/>
            <person name="Hornburger P."/>
            <person name="Mueller R.-W."/>
            <person name="Bruemmer F."/>
            <person name="Labrenz M."/>
            <person name="Spormann A.M."/>
            <person name="Op den Camp H."/>
            <person name="Overmann J."/>
            <person name="Amann R."/>
            <person name="Jetten M.S.M."/>
            <person name="Mascher T."/>
            <person name="Medema M.H."/>
            <person name="Devos D.P."/>
            <person name="Kaster A.-K."/>
            <person name="Ovreas L."/>
            <person name="Rohde M."/>
            <person name="Galperin M.Y."/>
            <person name="Jogler C."/>
        </authorList>
    </citation>
    <scope>NUCLEOTIDE SEQUENCE [LARGE SCALE GENOMIC DNA]</scope>
    <source>
        <strain evidence="11 12">Spa11</strain>
    </source>
</reference>
<evidence type="ECO:0000256" key="4">
    <source>
        <dbReference type="ARBA" id="ARBA00022679"/>
    </source>
</evidence>
<dbReference type="Gene3D" id="3.30.450.20">
    <property type="entry name" value="PAS domain"/>
    <property type="match status" value="2"/>
</dbReference>
<evidence type="ECO:0000259" key="10">
    <source>
        <dbReference type="PROSITE" id="PS50113"/>
    </source>
</evidence>
<dbReference type="SMART" id="SM00086">
    <property type="entry name" value="PAC"/>
    <property type="match status" value="2"/>
</dbReference>
<dbReference type="InterPro" id="IPR004358">
    <property type="entry name" value="Sig_transdc_His_kin-like_C"/>
</dbReference>
<dbReference type="PROSITE" id="PS50110">
    <property type="entry name" value="RESPONSE_REGULATORY"/>
    <property type="match status" value="1"/>
</dbReference>
<feature type="domain" description="PAS" evidence="9">
    <location>
        <begin position="7"/>
        <end position="61"/>
    </location>
</feature>
<organism evidence="11 12">
    <name type="scientific">Botrimarina mediterranea</name>
    <dbReference type="NCBI Taxonomy" id="2528022"/>
    <lineage>
        <taxon>Bacteria</taxon>
        <taxon>Pseudomonadati</taxon>
        <taxon>Planctomycetota</taxon>
        <taxon>Planctomycetia</taxon>
        <taxon>Pirellulales</taxon>
        <taxon>Lacipirellulaceae</taxon>
        <taxon>Botrimarina</taxon>
    </lineage>
</organism>
<dbReference type="Pfam" id="PF00512">
    <property type="entry name" value="HisKA"/>
    <property type="match status" value="1"/>
</dbReference>
<dbReference type="SMART" id="SM00387">
    <property type="entry name" value="HATPase_c"/>
    <property type="match status" value="1"/>
</dbReference>
<dbReference type="InterPro" id="IPR000014">
    <property type="entry name" value="PAS"/>
</dbReference>
<feature type="domain" description="PAC" evidence="10">
    <location>
        <begin position="80"/>
        <end position="132"/>
    </location>
</feature>
<feature type="domain" description="PAC" evidence="10">
    <location>
        <begin position="206"/>
        <end position="258"/>
    </location>
</feature>
<feature type="domain" description="Histidine kinase" evidence="7">
    <location>
        <begin position="269"/>
        <end position="484"/>
    </location>
</feature>
<dbReference type="PANTHER" id="PTHR43547:SF2">
    <property type="entry name" value="HYBRID SIGNAL TRANSDUCTION HISTIDINE KINASE C"/>
    <property type="match status" value="1"/>
</dbReference>
<keyword evidence="4 11" id="KW-0808">Transferase</keyword>
<dbReference type="InterPro" id="IPR001610">
    <property type="entry name" value="PAC"/>
</dbReference>
<keyword evidence="5 11" id="KW-0418">Kinase</keyword>
<name>A0A518K4X5_9BACT</name>
<keyword evidence="12" id="KW-1185">Reference proteome</keyword>
<proteinExistence type="predicted"/>
<dbReference type="InterPro" id="IPR013655">
    <property type="entry name" value="PAS_fold_3"/>
</dbReference>
<dbReference type="AlphaFoldDB" id="A0A518K4X5"/>
<dbReference type="InterPro" id="IPR013656">
    <property type="entry name" value="PAS_4"/>
</dbReference>
<dbReference type="CDD" id="cd00130">
    <property type="entry name" value="PAS"/>
    <property type="match status" value="2"/>
</dbReference>
<keyword evidence="3 6" id="KW-0597">Phosphoprotein</keyword>
<dbReference type="Pfam" id="PF08447">
    <property type="entry name" value="PAS_3"/>
    <property type="match status" value="1"/>
</dbReference>
<feature type="modified residue" description="4-aspartylphosphate" evidence="6">
    <location>
        <position position="556"/>
    </location>
</feature>
<dbReference type="Gene3D" id="1.10.287.130">
    <property type="match status" value="1"/>
</dbReference>
<dbReference type="SMART" id="SM00388">
    <property type="entry name" value="HisKA"/>
    <property type="match status" value="1"/>
</dbReference>
<dbReference type="SUPFAM" id="SSF47384">
    <property type="entry name" value="Homodimeric domain of signal transducing histidine kinase"/>
    <property type="match status" value="1"/>
</dbReference>
<dbReference type="InterPro" id="IPR036890">
    <property type="entry name" value="HATPase_C_sf"/>
</dbReference>
<evidence type="ECO:0000259" key="8">
    <source>
        <dbReference type="PROSITE" id="PS50110"/>
    </source>
</evidence>
<dbReference type="Pfam" id="PF08448">
    <property type="entry name" value="PAS_4"/>
    <property type="match status" value="1"/>
</dbReference>
<dbReference type="SUPFAM" id="SSF55874">
    <property type="entry name" value="ATPase domain of HSP90 chaperone/DNA topoisomerase II/histidine kinase"/>
    <property type="match status" value="1"/>
</dbReference>
<evidence type="ECO:0000313" key="11">
    <source>
        <dbReference type="EMBL" id="QDV72849.1"/>
    </source>
</evidence>
<dbReference type="SUPFAM" id="SSF52172">
    <property type="entry name" value="CheY-like"/>
    <property type="match status" value="1"/>
</dbReference>
<dbReference type="Gene3D" id="3.40.50.2300">
    <property type="match status" value="1"/>
</dbReference>
<dbReference type="CDD" id="cd00075">
    <property type="entry name" value="HATPase"/>
    <property type="match status" value="1"/>
</dbReference>
<dbReference type="PANTHER" id="PTHR43547">
    <property type="entry name" value="TWO-COMPONENT HISTIDINE KINASE"/>
    <property type="match status" value="1"/>
</dbReference>
<dbReference type="PRINTS" id="PR00344">
    <property type="entry name" value="BCTRLSENSOR"/>
</dbReference>
<dbReference type="InterPro" id="IPR036097">
    <property type="entry name" value="HisK_dim/P_sf"/>
</dbReference>
<dbReference type="Proteomes" id="UP000316426">
    <property type="component" value="Chromosome"/>
</dbReference>
<dbReference type="RefSeq" id="WP_145108822.1">
    <property type="nucleotide sequence ID" value="NZ_CP036349.1"/>
</dbReference>
<dbReference type="PROSITE" id="PS50109">
    <property type="entry name" value="HIS_KIN"/>
    <property type="match status" value="1"/>
</dbReference>
<protein>
    <recommendedName>
        <fullName evidence="2">histidine kinase</fullName>
        <ecNumber evidence="2">2.7.13.3</ecNumber>
    </recommendedName>
</protein>
<dbReference type="CDD" id="cd00082">
    <property type="entry name" value="HisKA"/>
    <property type="match status" value="1"/>
</dbReference>
<dbReference type="SUPFAM" id="SSF55785">
    <property type="entry name" value="PYP-like sensor domain (PAS domain)"/>
    <property type="match status" value="2"/>
</dbReference>
<dbReference type="GO" id="GO:0000155">
    <property type="term" value="F:phosphorelay sensor kinase activity"/>
    <property type="evidence" value="ECO:0007669"/>
    <property type="project" value="InterPro"/>
</dbReference>
<dbReference type="InterPro" id="IPR000700">
    <property type="entry name" value="PAS-assoc_C"/>
</dbReference>
<dbReference type="SMART" id="SM00448">
    <property type="entry name" value="REC"/>
    <property type="match status" value="1"/>
</dbReference>
<dbReference type="PROSITE" id="PS50113">
    <property type="entry name" value="PAC"/>
    <property type="match status" value="2"/>
</dbReference>
<evidence type="ECO:0000259" key="9">
    <source>
        <dbReference type="PROSITE" id="PS50112"/>
    </source>
</evidence>
<dbReference type="InterPro" id="IPR003661">
    <property type="entry name" value="HisK_dim/P_dom"/>
</dbReference>
<evidence type="ECO:0000256" key="6">
    <source>
        <dbReference type="PROSITE-ProRule" id="PRU00169"/>
    </source>
</evidence>
<sequence>MPDNAIDHRLAQTIIESSSDAILTKSLDGVIQSWNPAAAELFGVSAEAMIGSNVSRIIPPDLIAEERLIIARLQRGEQIKHYETRRQNIDGTPIDVSLTISPLYDDTGKVVGASNIIRDITERRRAELAVSESEERFRTLADNISQLAWMAEPGGGLFWYNRRWYDYTGTNFETMAGWGWKLVHHPDHVDRVVDKFQRAIATGEVWEDTFPLRSKEGEYRWFLSRAQPIRDESGAILRWFGTNTDVTAQREAEQALRDADDRKNEFLAMLAHELRNPLAPIRHGLDLIARDGRAETEDLEVIQHQVEQMVRLVDDLMDVSRIMRGKVELRRTHIDLKQLLSRAVETVRHTLVARGQDLRVSLPNEPVWCDGDAVRLSQVVGNLLNNASKYSDHGASIELSLAASSGMASIRVQDNGVGIEAELLPRVFELFTQATRSIDRSQGGLGIGLTVVQQLVELHGGRVTVTSEGLGAGATFTVGLPMVETKEAASVAPLSECDAEVEQALKVLVVDDNVGATWMLSKLLAKLGDHEIDVAHDGVSALARVLQDCPHLAILDIGLPGLDGYRLAEQIREVPSCPGVYLVALTGYGQPDDRRRALEAGFDEHLVKPASVADLERIIVSTQQRLRS</sequence>
<dbReference type="InterPro" id="IPR005467">
    <property type="entry name" value="His_kinase_dom"/>
</dbReference>
<dbReference type="NCBIfam" id="TIGR00229">
    <property type="entry name" value="sensory_box"/>
    <property type="match status" value="2"/>
</dbReference>
<dbReference type="InterPro" id="IPR011006">
    <property type="entry name" value="CheY-like_superfamily"/>
</dbReference>
<dbReference type="PROSITE" id="PS50112">
    <property type="entry name" value="PAS"/>
    <property type="match status" value="2"/>
</dbReference>
<evidence type="ECO:0000256" key="5">
    <source>
        <dbReference type="ARBA" id="ARBA00022777"/>
    </source>
</evidence>
<dbReference type="CDD" id="cd17580">
    <property type="entry name" value="REC_2_DhkD-like"/>
    <property type="match status" value="1"/>
</dbReference>
<evidence type="ECO:0000256" key="3">
    <source>
        <dbReference type="ARBA" id="ARBA00022553"/>
    </source>
</evidence>
<evidence type="ECO:0000256" key="1">
    <source>
        <dbReference type="ARBA" id="ARBA00000085"/>
    </source>
</evidence>
<dbReference type="Pfam" id="PF00072">
    <property type="entry name" value="Response_reg"/>
    <property type="match status" value="1"/>
</dbReference>
<gene>
    <name evidence="11" type="primary">luxQ_2</name>
    <name evidence="11" type="ORF">Spa11_10320</name>
</gene>
<dbReference type="InterPro" id="IPR001789">
    <property type="entry name" value="Sig_transdc_resp-reg_receiver"/>
</dbReference>
<comment type="catalytic activity">
    <reaction evidence="1">
        <text>ATP + protein L-histidine = ADP + protein N-phospho-L-histidine.</text>
        <dbReference type="EC" id="2.7.13.3"/>
    </reaction>
</comment>
<dbReference type="Gene3D" id="3.30.565.10">
    <property type="entry name" value="Histidine kinase-like ATPase, C-terminal domain"/>
    <property type="match status" value="1"/>
</dbReference>